<organism evidence="2 3">
    <name type="scientific">Giardia intestinalis</name>
    <name type="common">Giardia lamblia</name>
    <dbReference type="NCBI Taxonomy" id="5741"/>
    <lineage>
        <taxon>Eukaryota</taxon>
        <taxon>Metamonada</taxon>
        <taxon>Diplomonadida</taxon>
        <taxon>Hexamitidae</taxon>
        <taxon>Giardiinae</taxon>
        <taxon>Giardia</taxon>
    </lineage>
</organism>
<feature type="non-terminal residue" evidence="2">
    <location>
        <position position="1"/>
    </location>
</feature>
<protein>
    <submittedName>
        <fullName evidence="2">Variant-specific surface protein</fullName>
    </submittedName>
</protein>
<name>V6TW03_GIAIN</name>
<sequence length="153" mass="15644">NAREQVEAGAAACVCRDTYVPSDDGALCEPTRPCSQYAGCARCDSLDRCAQCADPSGSVQLDGRTCREGCPSGAAARRGRCRCVDGRIPSGNACVDQLKSGTGRLSAGAIAGISVASAAVVAAVIGCLVWFLLRRKGGSSSSRDAPLFRPVSS</sequence>
<gene>
    <name evidence="2" type="ORF">GSB_153583</name>
</gene>
<evidence type="ECO:0000313" key="3">
    <source>
        <dbReference type="Proteomes" id="UP000018040"/>
    </source>
</evidence>
<reference evidence="2 3" key="2">
    <citation type="journal article" date="2013" name="Genome Biol. Evol.">
        <title>Genome sequencing of Giardia lamblia genotypes A2 and B isolates (DH and GS) and comparative analysis with the genomes of genotypes A1 and E (WB and Pig).</title>
        <authorList>
            <person name="Adam R.D."/>
            <person name="Dahlstrom E.W."/>
            <person name="Martens C.A."/>
            <person name="Bruno D.P."/>
            <person name="Barbian K.D."/>
            <person name="Ricklefs S.M."/>
            <person name="Hernandez M.M."/>
            <person name="Narla N.P."/>
            <person name="Patel R.B."/>
            <person name="Porcella S.F."/>
            <person name="Nash T.E."/>
        </authorList>
    </citation>
    <scope>NUCLEOTIDE SEQUENCE [LARGE SCALE GENOMIC DNA]</scope>
    <source>
        <strain evidence="2 3">GS</strain>
    </source>
</reference>
<keyword evidence="1" id="KW-0812">Transmembrane</keyword>
<feature type="transmembrane region" description="Helical" evidence="1">
    <location>
        <begin position="109"/>
        <end position="133"/>
    </location>
</feature>
<comment type="caution">
    <text evidence="2">The sequence shown here is derived from an EMBL/GenBank/DDBJ whole genome shotgun (WGS) entry which is preliminary data.</text>
</comment>
<dbReference type="VEuPathDB" id="GiardiaDB:GL50803_0039904"/>
<dbReference type="VEuPathDB" id="GiardiaDB:QR46_4840"/>
<dbReference type="EMBL" id="AHHH01000143">
    <property type="protein sequence ID" value="ESU41170.1"/>
    <property type="molecule type" value="Genomic_DNA"/>
</dbReference>
<keyword evidence="1" id="KW-1133">Transmembrane helix</keyword>
<dbReference type="InterPro" id="IPR009030">
    <property type="entry name" value="Growth_fac_rcpt_cys_sf"/>
</dbReference>
<accession>V6TW03</accession>
<dbReference type="Proteomes" id="UP000018040">
    <property type="component" value="Unassembled WGS sequence"/>
</dbReference>
<keyword evidence="1" id="KW-0472">Membrane</keyword>
<proteinExistence type="predicted"/>
<reference evidence="3" key="1">
    <citation type="submission" date="2012-02" db="EMBL/GenBank/DDBJ databases">
        <title>Genome sequencing of Giardia lamblia Genotypes A2 and B isolates (DH and GS) and comparative analysis with the genomes of Genotypes A1 and E (WB and Pig).</title>
        <authorList>
            <person name="Adam R."/>
            <person name="Dahlstrom E."/>
            <person name="Martens C."/>
            <person name="Bruno D."/>
            <person name="Barbian K."/>
            <person name="Porcella S.F."/>
            <person name="Nash T."/>
        </authorList>
    </citation>
    <scope>NUCLEOTIDE SEQUENCE</scope>
    <source>
        <strain evidence="3">GS</strain>
    </source>
</reference>
<dbReference type="AlphaFoldDB" id="V6TW03"/>
<evidence type="ECO:0000256" key="1">
    <source>
        <dbReference type="SAM" id="Phobius"/>
    </source>
</evidence>
<dbReference type="SUPFAM" id="SSF57184">
    <property type="entry name" value="Growth factor receptor domain"/>
    <property type="match status" value="1"/>
</dbReference>
<evidence type="ECO:0000313" key="2">
    <source>
        <dbReference type="EMBL" id="ESU41170.1"/>
    </source>
</evidence>
<dbReference type="VEuPathDB" id="GiardiaDB:DHA2_153243"/>